<dbReference type="SUPFAM" id="SSF46785">
    <property type="entry name" value="Winged helix' DNA-binding domain"/>
    <property type="match status" value="1"/>
</dbReference>
<dbReference type="Proteomes" id="UP001183246">
    <property type="component" value="Unassembled WGS sequence"/>
</dbReference>
<keyword evidence="3" id="KW-1185">Reference proteome</keyword>
<dbReference type="Gene3D" id="1.10.10.10">
    <property type="entry name" value="Winged helix-like DNA-binding domain superfamily/Winged helix DNA-binding domain"/>
    <property type="match status" value="1"/>
</dbReference>
<dbReference type="InterPro" id="IPR039422">
    <property type="entry name" value="MarR/SlyA-like"/>
</dbReference>
<evidence type="ECO:0000259" key="1">
    <source>
        <dbReference type="PROSITE" id="PS50995"/>
    </source>
</evidence>
<dbReference type="RefSeq" id="WP_311704813.1">
    <property type="nucleotide sequence ID" value="NZ_JAVREL010000006.1"/>
</dbReference>
<dbReference type="InterPro" id="IPR000835">
    <property type="entry name" value="HTH_MarR-typ"/>
</dbReference>
<dbReference type="InterPro" id="IPR036388">
    <property type="entry name" value="WH-like_DNA-bd_sf"/>
</dbReference>
<dbReference type="Pfam" id="PF01047">
    <property type="entry name" value="MarR"/>
    <property type="match status" value="1"/>
</dbReference>
<protein>
    <submittedName>
        <fullName evidence="2">MarR family transcriptional regulator</fullName>
    </submittedName>
</protein>
<dbReference type="InterPro" id="IPR036390">
    <property type="entry name" value="WH_DNA-bd_sf"/>
</dbReference>
<dbReference type="EMBL" id="JAVREL010000006">
    <property type="protein sequence ID" value="MDT0343678.1"/>
    <property type="molecule type" value="Genomic_DNA"/>
</dbReference>
<evidence type="ECO:0000313" key="3">
    <source>
        <dbReference type="Proteomes" id="UP001183246"/>
    </source>
</evidence>
<comment type="caution">
    <text evidence="2">The sequence shown here is derived from an EMBL/GenBank/DDBJ whole genome shotgun (WGS) entry which is preliminary data.</text>
</comment>
<dbReference type="PANTHER" id="PTHR33164:SF106">
    <property type="entry name" value="TRANSCRIPTIONAL REGULATORY PROTEIN"/>
    <property type="match status" value="1"/>
</dbReference>
<dbReference type="PROSITE" id="PS50995">
    <property type="entry name" value="HTH_MARR_2"/>
    <property type="match status" value="1"/>
</dbReference>
<name>A0ABU2MQP6_9ACTN</name>
<dbReference type="PANTHER" id="PTHR33164">
    <property type="entry name" value="TRANSCRIPTIONAL REGULATOR, MARR FAMILY"/>
    <property type="match status" value="1"/>
</dbReference>
<sequence length="154" mass="17015">MGLSREELLAELRDAGRVHSNAAVMYHAAISARMDLSAVEEKTLDLLQRSGALSAGELAELTGLAPASVSGLIDRLERKGFARRGKDPQDRRRVNVEIDPGTHARFAPLFEPFAAQLAELYEEYTDAELAVILGFLRRSAVIQREATRALREEK</sequence>
<feature type="domain" description="HTH marR-type" evidence="1">
    <location>
        <begin position="5"/>
        <end position="141"/>
    </location>
</feature>
<proteinExistence type="predicted"/>
<evidence type="ECO:0000313" key="2">
    <source>
        <dbReference type="EMBL" id="MDT0343678.1"/>
    </source>
</evidence>
<dbReference type="SMART" id="SM00347">
    <property type="entry name" value="HTH_MARR"/>
    <property type="match status" value="1"/>
</dbReference>
<reference evidence="3" key="1">
    <citation type="submission" date="2023-07" db="EMBL/GenBank/DDBJ databases">
        <title>30 novel species of actinomycetes from the DSMZ collection.</title>
        <authorList>
            <person name="Nouioui I."/>
        </authorList>
    </citation>
    <scope>NUCLEOTIDE SEQUENCE [LARGE SCALE GENOMIC DNA]</scope>
    <source>
        <strain evidence="3">DSM 44938</strain>
    </source>
</reference>
<gene>
    <name evidence="2" type="ORF">RM590_13810</name>
</gene>
<organism evidence="2 3">
    <name type="scientific">Streptomyces litchfieldiae</name>
    <dbReference type="NCBI Taxonomy" id="3075543"/>
    <lineage>
        <taxon>Bacteria</taxon>
        <taxon>Bacillati</taxon>
        <taxon>Actinomycetota</taxon>
        <taxon>Actinomycetes</taxon>
        <taxon>Kitasatosporales</taxon>
        <taxon>Streptomycetaceae</taxon>
        <taxon>Streptomyces</taxon>
    </lineage>
</organism>
<accession>A0ABU2MQP6</accession>